<sequence length="293" mass="31615">MSSGGIMSPSMARASGGTMSPAMARASGGSMSPAMSRSASSRRGEHRNGDGIFRAEIEMDEGVGLPRSPELGFAAAVREPLVRLQRPKYDFERWDWGYFAWPHDRLDANLEMRDSDPMATFEADSKVTESFLGRSTLQLVAGKGFPGQSSPQLVTSEGGFPSQSTLQLEAGKCYLCQSTLQLEAGQCFLCQSTLQLEAGHGQGFRSQSTLELEAAQGFLSQSSPQLKASDGFPSQSTLQLEAGEGSPSGRSMLPVDLDDDTPVGRYAPWRRGCSEPNPSLLDHCMTPQGRWAY</sequence>
<dbReference type="PANTHER" id="PTHR33890">
    <property type="entry name" value="OS10G0571000 PROTEIN"/>
    <property type="match status" value="1"/>
</dbReference>
<accession>A0A8I7B113</accession>
<reference evidence="3" key="1">
    <citation type="journal article" date="2012" name="Nature">
        <title>A physical, genetic and functional sequence assembly of the barley genome.</title>
        <authorList>
            <consortium name="The International Barley Genome Sequencing Consortium"/>
            <person name="Mayer K.F."/>
            <person name="Waugh R."/>
            <person name="Brown J.W."/>
            <person name="Schulman A."/>
            <person name="Langridge P."/>
            <person name="Platzer M."/>
            <person name="Fincher G.B."/>
            <person name="Muehlbauer G.J."/>
            <person name="Sato K."/>
            <person name="Close T.J."/>
            <person name="Wise R.P."/>
            <person name="Stein N."/>
        </authorList>
    </citation>
    <scope>NUCLEOTIDE SEQUENCE [LARGE SCALE GENOMIC DNA]</scope>
    <source>
        <strain evidence="3">cv. Morex</strain>
    </source>
</reference>
<feature type="compositionally biased region" description="Low complexity" evidence="1">
    <location>
        <begin position="19"/>
        <end position="41"/>
    </location>
</feature>
<evidence type="ECO:0000256" key="1">
    <source>
        <dbReference type="SAM" id="MobiDB-lite"/>
    </source>
</evidence>
<feature type="compositionally biased region" description="Basic and acidic residues" evidence="1">
    <location>
        <begin position="42"/>
        <end position="51"/>
    </location>
</feature>
<reference evidence="2" key="3">
    <citation type="submission" date="2022-01" db="UniProtKB">
        <authorList>
            <consortium name="EnsemblPlants"/>
        </authorList>
    </citation>
    <scope>IDENTIFICATION</scope>
    <source>
        <strain evidence="2">subsp. vulgare</strain>
    </source>
</reference>
<feature type="compositionally biased region" description="Polar residues" evidence="1">
    <location>
        <begin position="223"/>
        <end position="239"/>
    </location>
</feature>
<dbReference type="AlphaFoldDB" id="A0A8I7B113"/>
<feature type="region of interest" description="Disordered" evidence="1">
    <location>
        <begin position="1"/>
        <end position="51"/>
    </location>
</feature>
<dbReference type="EnsemblPlants" id="HORVU.MOREX.r3.1HG0053230.1">
    <property type="protein sequence ID" value="HORVU.MOREX.r3.1HG0053230.1"/>
    <property type="gene ID" value="HORVU.MOREX.r3.1HG0053230"/>
</dbReference>
<dbReference type="Gramene" id="HORVU.MOREX.r3.1HG0053230.1">
    <property type="protein sequence ID" value="HORVU.MOREX.r3.1HG0053230.1"/>
    <property type="gene ID" value="HORVU.MOREX.r3.1HG0053230"/>
</dbReference>
<dbReference type="Gramene" id="HORVU.MOREX.r2.1HG0041650.1">
    <property type="protein sequence ID" value="HORVU.MOREX.r2.1HG0041650.1"/>
    <property type="gene ID" value="HORVU.MOREX.r2.1HG0041650"/>
</dbReference>
<dbReference type="OMA" id="NMEMRDS"/>
<organism evidence="2 3">
    <name type="scientific">Hordeum vulgare subsp. vulgare</name>
    <name type="common">Domesticated barley</name>
    <dbReference type="NCBI Taxonomy" id="112509"/>
    <lineage>
        <taxon>Eukaryota</taxon>
        <taxon>Viridiplantae</taxon>
        <taxon>Streptophyta</taxon>
        <taxon>Embryophyta</taxon>
        <taxon>Tracheophyta</taxon>
        <taxon>Spermatophyta</taxon>
        <taxon>Magnoliopsida</taxon>
        <taxon>Liliopsida</taxon>
        <taxon>Poales</taxon>
        <taxon>Poaceae</taxon>
        <taxon>BOP clade</taxon>
        <taxon>Pooideae</taxon>
        <taxon>Triticodae</taxon>
        <taxon>Triticeae</taxon>
        <taxon>Hordeinae</taxon>
        <taxon>Hordeum</taxon>
    </lineage>
</organism>
<evidence type="ECO:0000313" key="2">
    <source>
        <dbReference type="EnsemblPlants" id="HORVU.MOREX.r3.1HG0053230.1"/>
    </source>
</evidence>
<protein>
    <submittedName>
        <fullName evidence="2">Uncharacterized protein</fullName>
    </submittedName>
</protein>
<feature type="region of interest" description="Disordered" evidence="1">
    <location>
        <begin position="223"/>
        <end position="259"/>
    </location>
</feature>
<reference evidence="2" key="2">
    <citation type="submission" date="2020-10" db="EMBL/GenBank/DDBJ databases">
        <authorList>
            <person name="Scholz U."/>
            <person name="Mascher M."/>
            <person name="Fiebig A."/>
        </authorList>
    </citation>
    <scope>NUCLEOTIDE SEQUENCE [LARGE SCALE GENOMIC DNA]</scope>
    <source>
        <strain evidence="2">cv. Morex</strain>
    </source>
</reference>
<dbReference type="PANTHER" id="PTHR33890:SF5">
    <property type="entry name" value="OS10G0571000 PROTEIN"/>
    <property type="match status" value="1"/>
</dbReference>
<keyword evidence="3" id="KW-1185">Reference proteome</keyword>
<dbReference type="Proteomes" id="UP000011116">
    <property type="component" value="Chromosome 1H"/>
</dbReference>
<evidence type="ECO:0000313" key="3">
    <source>
        <dbReference type="Proteomes" id="UP000011116"/>
    </source>
</evidence>
<name>A0A8I7B113_HORVV</name>
<proteinExistence type="predicted"/>